<evidence type="ECO:0000313" key="2">
    <source>
        <dbReference type="EMBL" id="CDW73521.1"/>
    </source>
</evidence>
<reference evidence="2 3" key="1">
    <citation type="submission" date="2014-06" db="EMBL/GenBank/DDBJ databases">
        <authorList>
            <person name="Swart Estienne"/>
        </authorList>
    </citation>
    <scope>NUCLEOTIDE SEQUENCE [LARGE SCALE GENOMIC DNA]</scope>
    <source>
        <strain evidence="2 3">130c</strain>
    </source>
</reference>
<keyword evidence="3" id="KW-1185">Reference proteome</keyword>
<dbReference type="AlphaFoldDB" id="A0A077ZY92"/>
<dbReference type="InParanoid" id="A0A077ZY92"/>
<sequence length="656" mass="75087">MHTQDLSLDSTKQLWRPLMDIDIKLKMQEYQNQTLNYTYSSAQNIYNQPLQHQPVIIKQMSPSSIKNQAIQRHHNKEVKPKIINRFDAFRQILQEKKQFFDNYYQDLSTNLKTQTPQTVGATRNIQNILRSQEEGNRANLAQDNNIRDDYNESSFGNLPKSSQSKRVGNQQYYMNQTLNQISSAKVLSTSSADGNKGTQSNQFLMNVSDYNSQMMNQNQDPLSICQFILPSTLLRKNNTKRPLSSYQQKMNKLKQPNPKKKEPDILCGKKINIKNFVDIIHEQAAFNDKLRALGESPARKAAGCGTNDLINEDELISQTQQVTNSISNLKPNPIDTNPRQVVSKREIIMQNKHQPISRNSSDNLIQNRSGFNIGKLRSVSINTLDDNQGSKERLAPMQIDIDGDHQDSPDHPKQIVISSVKARNEDCNSNQNEGVQEGRHSSNNRSLSLKKNRIPPKIIHSQHNNMMLNFNLKTSNGRPRVGSHSIAAKGLRTLKKAKGSDRKQKQLGRFIQQELSSDELTKQNLQTQNEKSATVLFGNIIQFKEPDAIMSRNLNSNIQAWMKINHNITLDKVEKLNRTQIISESNQNTGLARDRSQNNNFYSQNYSLNGADHKNMKNIQYVSSKTPGGMHFQHNQQPGRHYDQIKKIIWSRRVYS</sequence>
<name>A0A077ZY92_STYLE</name>
<dbReference type="EMBL" id="CCKQ01002434">
    <property type="protein sequence ID" value="CDW73521.1"/>
    <property type="molecule type" value="Genomic_DNA"/>
</dbReference>
<organism evidence="2 3">
    <name type="scientific">Stylonychia lemnae</name>
    <name type="common">Ciliate</name>
    <dbReference type="NCBI Taxonomy" id="5949"/>
    <lineage>
        <taxon>Eukaryota</taxon>
        <taxon>Sar</taxon>
        <taxon>Alveolata</taxon>
        <taxon>Ciliophora</taxon>
        <taxon>Intramacronucleata</taxon>
        <taxon>Spirotrichea</taxon>
        <taxon>Stichotrichia</taxon>
        <taxon>Sporadotrichida</taxon>
        <taxon>Oxytrichidae</taxon>
        <taxon>Stylonychinae</taxon>
        <taxon>Stylonychia</taxon>
    </lineage>
</organism>
<evidence type="ECO:0000256" key="1">
    <source>
        <dbReference type="SAM" id="MobiDB-lite"/>
    </source>
</evidence>
<feature type="region of interest" description="Disordered" evidence="1">
    <location>
        <begin position="422"/>
        <end position="450"/>
    </location>
</feature>
<gene>
    <name evidence="2" type="primary">Contig9406.g10055</name>
    <name evidence="2" type="ORF">STYLEM_2502</name>
</gene>
<accession>A0A077ZY92</accession>
<feature type="region of interest" description="Disordered" evidence="1">
    <location>
        <begin position="134"/>
        <end position="166"/>
    </location>
</feature>
<feature type="compositionally biased region" description="Polar residues" evidence="1">
    <location>
        <begin position="152"/>
        <end position="166"/>
    </location>
</feature>
<dbReference type="Proteomes" id="UP000039865">
    <property type="component" value="Unassembled WGS sequence"/>
</dbReference>
<protein>
    <submittedName>
        <fullName evidence="2">Uncharacterized protein</fullName>
    </submittedName>
</protein>
<dbReference type="OrthoDB" id="10691432at2759"/>
<proteinExistence type="predicted"/>
<evidence type="ECO:0000313" key="3">
    <source>
        <dbReference type="Proteomes" id="UP000039865"/>
    </source>
</evidence>